<accession>A0A1G5RS42</accession>
<keyword evidence="2" id="KW-1185">Reference proteome</keyword>
<reference evidence="1 2" key="1">
    <citation type="submission" date="2016-10" db="EMBL/GenBank/DDBJ databases">
        <authorList>
            <person name="de Groot N.N."/>
        </authorList>
    </citation>
    <scope>NUCLEOTIDE SEQUENCE [LARGE SCALE GENOMIC DNA]</scope>
    <source>
        <strain evidence="1 2">DSM 2784</strain>
    </source>
</reference>
<gene>
    <name evidence="1" type="ORF">SAMN03080599_00384</name>
</gene>
<dbReference type="RefSeq" id="WP_330387053.1">
    <property type="nucleotide sequence ID" value="NZ_FMWL01000001.1"/>
</dbReference>
<dbReference type="EMBL" id="FMWL01000001">
    <property type="protein sequence ID" value="SCZ76678.1"/>
    <property type="molecule type" value="Genomic_DNA"/>
</dbReference>
<proteinExistence type="predicted"/>
<dbReference type="AlphaFoldDB" id="A0A1G5RS42"/>
<dbReference type="Proteomes" id="UP000199208">
    <property type="component" value="Unassembled WGS sequence"/>
</dbReference>
<evidence type="ECO:0000313" key="1">
    <source>
        <dbReference type="EMBL" id="SCZ76678.1"/>
    </source>
</evidence>
<sequence length="73" mass="8854">MYLDFLVKIPEAAGKITYRKRDDSCYVYYEYDRIYDPTRKFTNVKRAMIGKQSKADHLMMQPNQNYLKFFPEV</sequence>
<protein>
    <submittedName>
        <fullName evidence="1">Uncharacterized protein</fullName>
    </submittedName>
</protein>
<organism evidence="1 2">
    <name type="scientific">Acidaminobacter hydrogenoformans DSM 2784</name>
    <dbReference type="NCBI Taxonomy" id="1120920"/>
    <lineage>
        <taxon>Bacteria</taxon>
        <taxon>Bacillati</taxon>
        <taxon>Bacillota</taxon>
        <taxon>Clostridia</taxon>
        <taxon>Peptostreptococcales</taxon>
        <taxon>Acidaminobacteraceae</taxon>
        <taxon>Acidaminobacter</taxon>
    </lineage>
</organism>
<name>A0A1G5RS42_9FIRM</name>
<evidence type="ECO:0000313" key="2">
    <source>
        <dbReference type="Proteomes" id="UP000199208"/>
    </source>
</evidence>
<feature type="non-terminal residue" evidence="1">
    <location>
        <position position="73"/>
    </location>
</feature>